<dbReference type="AlphaFoldDB" id="A0A2P6NF28"/>
<dbReference type="Proteomes" id="UP000241769">
    <property type="component" value="Unassembled WGS sequence"/>
</dbReference>
<keyword evidence="2" id="KW-1185">Reference proteome</keyword>
<name>A0A2P6NF28_9EUKA</name>
<evidence type="ECO:0000313" key="1">
    <source>
        <dbReference type="EMBL" id="PRP82570.1"/>
    </source>
</evidence>
<gene>
    <name evidence="1" type="ORF">PROFUN_04875</name>
</gene>
<dbReference type="EMBL" id="MDYQ01000100">
    <property type="protein sequence ID" value="PRP82570.1"/>
    <property type="molecule type" value="Genomic_DNA"/>
</dbReference>
<sequence>MQYQDTQLSDHLWILLTYNENEHARKKGYTATDSKLYLRWHKVVLTATPYTFEWIVNRERIIPSHRMEDIKGLIISENPDVPKLFPPSIRFRSIKLDFQRGVMLMGVPWDHPTTVLEKWTDHLRRCSVEAGVKIDELVEKFSEDSMTFKPKRRSCRQHQNHLLNSGRPEPSLRGESMLYEMKSLTRSEDNVTSTVVLESLSPRRMSL</sequence>
<organism evidence="1 2">
    <name type="scientific">Planoprotostelium fungivorum</name>
    <dbReference type="NCBI Taxonomy" id="1890364"/>
    <lineage>
        <taxon>Eukaryota</taxon>
        <taxon>Amoebozoa</taxon>
        <taxon>Evosea</taxon>
        <taxon>Variosea</taxon>
        <taxon>Cavosteliida</taxon>
        <taxon>Cavosteliaceae</taxon>
        <taxon>Planoprotostelium</taxon>
    </lineage>
</organism>
<dbReference type="InParanoid" id="A0A2P6NF28"/>
<proteinExistence type="predicted"/>
<protein>
    <submittedName>
        <fullName evidence="1">Uncharacterized protein</fullName>
    </submittedName>
</protein>
<reference evidence="1 2" key="1">
    <citation type="journal article" date="2018" name="Genome Biol. Evol.">
        <title>Multiple Roots of Fruiting Body Formation in Amoebozoa.</title>
        <authorList>
            <person name="Hillmann F."/>
            <person name="Forbes G."/>
            <person name="Novohradska S."/>
            <person name="Ferling I."/>
            <person name="Riege K."/>
            <person name="Groth M."/>
            <person name="Westermann M."/>
            <person name="Marz M."/>
            <person name="Spaller T."/>
            <person name="Winckler T."/>
            <person name="Schaap P."/>
            <person name="Glockner G."/>
        </authorList>
    </citation>
    <scope>NUCLEOTIDE SEQUENCE [LARGE SCALE GENOMIC DNA]</scope>
    <source>
        <strain evidence="1 2">Jena</strain>
    </source>
</reference>
<accession>A0A2P6NF28</accession>
<evidence type="ECO:0000313" key="2">
    <source>
        <dbReference type="Proteomes" id="UP000241769"/>
    </source>
</evidence>
<comment type="caution">
    <text evidence="1">The sequence shown here is derived from an EMBL/GenBank/DDBJ whole genome shotgun (WGS) entry which is preliminary data.</text>
</comment>